<proteinExistence type="inferred from homology"/>
<keyword evidence="2 6" id="KW-0819">tRNA processing</keyword>
<dbReference type="InterPro" id="IPR002562">
    <property type="entry name" value="3'-5'_exonuclease_dom"/>
</dbReference>
<dbReference type="EMBL" id="QPJY01000013">
    <property type="protein sequence ID" value="RCX24909.1"/>
    <property type="molecule type" value="Genomic_DNA"/>
</dbReference>
<comment type="function">
    <text evidence="6">Exonuclease involved in the 3' processing of various precursor tRNAs. Initiates hydrolysis at the 3'-terminus of an RNA molecule and releases 5'-mononucleotides.</text>
</comment>
<comment type="similarity">
    <text evidence="6">Belongs to the RNase D family.</text>
</comment>
<dbReference type="Gene3D" id="1.10.150.80">
    <property type="entry name" value="HRDC domain"/>
    <property type="match status" value="1"/>
</dbReference>
<dbReference type="Pfam" id="PF01612">
    <property type="entry name" value="DNA_pol_A_exo1"/>
    <property type="match status" value="1"/>
</dbReference>
<gene>
    <name evidence="6" type="primary">rnd</name>
    <name evidence="8" type="ORF">DFQ59_1135</name>
</gene>
<dbReference type="InterPro" id="IPR051086">
    <property type="entry name" value="RNase_D-like"/>
</dbReference>
<comment type="subcellular location">
    <subcellularLocation>
        <location evidence="6">Cytoplasm</location>
    </subcellularLocation>
</comment>
<evidence type="ECO:0000256" key="3">
    <source>
        <dbReference type="ARBA" id="ARBA00022722"/>
    </source>
</evidence>
<keyword evidence="4 6" id="KW-0378">Hydrolase</keyword>
<dbReference type="SMART" id="SM00341">
    <property type="entry name" value="HRDC"/>
    <property type="match status" value="1"/>
</dbReference>
<dbReference type="CDD" id="cd06142">
    <property type="entry name" value="RNaseD_exo"/>
    <property type="match status" value="1"/>
</dbReference>
<comment type="caution">
    <text evidence="8">The sequence shown here is derived from an EMBL/GenBank/DDBJ whole genome shotgun (WGS) entry which is preliminary data.</text>
</comment>
<dbReference type="GO" id="GO:0042780">
    <property type="term" value="P:tRNA 3'-end processing"/>
    <property type="evidence" value="ECO:0007669"/>
    <property type="project" value="UniProtKB-UniRule"/>
</dbReference>
<organism evidence="8 9">
    <name type="scientific">Thioalbus denitrificans</name>
    <dbReference type="NCBI Taxonomy" id="547122"/>
    <lineage>
        <taxon>Bacteria</taxon>
        <taxon>Pseudomonadati</taxon>
        <taxon>Pseudomonadota</taxon>
        <taxon>Gammaproteobacteria</taxon>
        <taxon>Chromatiales</taxon>
        <taxon>Ectothiorhodospiraceae</taxon>
        <taxon>Thioalbus</taxon>
    </lineage>
</organism>
<accession>A0A369BTD5</accession>
<dbReference type="EC" id="3.1.13.5" evidence="6"/>
<evidence type="ECO:0000259" key="7">
    <source>
        <dbReference type="PROSITE" id="PS50967"/>
    </source>
</evidence>
<name>A0A369BTD5_9GAMM</name>
<dbReference type="NCBIfam" id="TIGR01388">
    <property type="entry name" value="rnd"/>
    <property type="match status" value="1"/>
</dbReference>
<comment type="catalytic activity">
    <reaction evidence="6">
        <text>Exonucleolytic cleavage that removes extra residues from the 3'-terminus of tRNA to produce 5'-mononucleotides.</text>
        <dbReference type="EC" id="3.1.13.5"/>
    </reaction>
</comment>
<dbReference type="InterPro" id="IPR044876">
    <property type="entry name" value="HRDC_dom_sf"/>
</dbReference>
<dbReference type="PROSITE" id="PS50967">
    <property type="entry name" value="HRDC"/>
    <property type="match status" value="1"/>
</dbReference>
<keyword evidence="9" id="KW-1185">Reference proteome</keyword>
<dbReference type="GO" id="GO:0000166">
    <property type="term" value="F:nucleotide binding"/>
    <property type="evidence" value="ECO:0007669"/>
    <property type="project" value="InterPro"/>
</dbReference>
<comment type="cofactor">
    <cofactor evidence="6">
        <name>a divalent metal cation</name>
        <dbReference type="ChEBI" id="CHEBI:60240"/>
    </cofactor>
</comment>
<dbReference type="InterPro" id="IPR006292">
    <property type="entry name" value="RNase_D"/>
</dbReference>
<keyword evidence="1 6" id="KW-0963">Cytoplasm</keyword>
<protein>
    <recommendedName>
        <fullName evidence="6">Ribonuclease D</fullName>
        <shortName evidence="6">RNase D</shortName>
        <ecNumber evidence="6">3.1.13.5</ecNumber>
    </recommendedName>
</protein>
<dbReference type="GO" id="GO:0033890">
    <property type="term" value="F:ribonuclease D activity"/>
    <property type="evidence" value="ECO:0007669"/>
    <property type="project" value="UniProtKB-UniRule"/>
</dbReference>
<dbReference type="SUPFAM" id="SSF47819">
    <property type="entry name" value="HRDC-like"/>
    <property type="match status" value="2"/>
</dbReference>
<dbReference type="PANTHER" id="PTHR47649">
    <property type="entry name" value="RIBONUCLEASE D"/>
    <property type="match status" value="1"/>
</dbReference>
<evidence type="ECO:0000256" key="4">
    <source>
        <dbReference type="ARBA" id="ARBA00022801"/>
    </source>
</evidence>
<dbReference type="GO" id="GO:0005737">
    <property type="term" value="C:cytoplasm"/>
    <property type="evidence" value="ECO:0007669"/>
    <property type="project" value="UniProtKB-SubCell"/>
</dbReference>
<dbReference type="GO" id="GO:0008408">
    <property type="term" value="F:3'-5' exonuclease activity"/>
    <property type="evidence" value="ECO:0007669"/>
    <property type="project" value="InterPro"/>
</dbReference>
<evidence type="ECO:0000256" key="2">
    <source>
        <dbReference type="ARBA" id="ARBA00022694"/>
    </source>
</evidence>
<evidence type="ECO:0000313" key="9">
    <source>
        <dbReference type="Proteomes" id="UP000252707"/>
    </source>
</evidence>
<keyword evidence="5 6" id="KW-0269">Exonuclease</keyword>
<evidence type="ECO:0000256" key="5">
    <source>
        <dbReference type="ARBA" id="ARBA00022839"/>
    </source>
</evidence>
<dbReference type="InterPro" id="IPR012337">
    <property type="entry name" value="RNaseH-like_sf"/>
</dbReference>
<dbReference type="InterPro" id="IPR036397">
    <property type="entry name" value="RNaseH_sf"/>
</dbReference>
<feature type="domain" description="HRDC" evidence="7">
    <location>
        <begin position="226"/>
        <end position="306"/>
    </location>
</feature>
<dbReference type="GO" id="GO:0003676">
    <property type="term" value="F:nucleic acid binding"/>
    <property type="evidence" value="ECO:0007669"/>
    <property type="project" value="InterPro"/>
</dbReference>
<sequence length="399" mass="45157">MPAPVRLLCSATMSDPDSILFIDTPEALERFCARIADAGWLALDTEFLREKTYYPRLCLLQAATPELTACIDPLALEHLDPLLDRLYDPAVTKVMHACHQDLEILFQLRGSVPAPIFDTQLAAPLLGHPEQIGYGNLVEAVLGVKLEKGHARADWTRRPLPEAQLRYAADDVIYLARLYPVLRESLVERGRLAWLEEDFAGLSDPERYIVHPEQAWQRIRAAERLRGPRLAVLQALAAWREETARREDRPRGWLMRDEVLEDIARQLPSSLGELARVRGLHEQSLRRNGEALLAVVREARDRTPDERPVHRRSERCSPEQEALVELLEAVVHRVGLDESLNPAVLAPRKALERLVRGEPTPELARGWRRALVGDDLHAVLRGERAVTVEDGHLRLIPVT</sequence>
<evidence type="ECO:0000313" key="8">
    <source>
        <dbReference type="EMBL" id="RCX24909.1"/>
    </source>
</evidence>
<dbReference type="AlphaFoldDB" id="A0A369BTD5"/>
<keyword evidence="3 6" id="KW-0540">Nuclease</keyword>
<evidence type="ECO:0000256" key="1">
    <source>
        <dbReference type="ARBA" id="ARBA00022490"/>
    </source>
</evidence>
<dbReference type="SMART" id="SM00474">
    <property type="entry name" value="35EXOc"/>
    <property type="match status" value="1"/>
</dbReference>
<dbReference type="Pfam" id="PF00570">
    <property type="entry name" value="HRDC"/>
    <property type="match status" value="1"/>
</dbReference>
<dbReference type="HAMAP" id="MF_01899">
    <property type="entry name" value="RNase_D"/>
    <property type="match status" value="1"/>
</dbReference>
<dbReference type="Gene3D" id="3.30.420.10">
    <property type="entry name" value="Ribonuclease H-like superfamily/Ribonuclease H"/>
    <property type="match status" value="1"/>
</dbReference>
<dbReference type="SUPFAM" id="SSF53098">
    <property type="entry name" value="Ribonuclease H-like"/>
    <property type="match status" value="1"/>
</dbReference>
<dbReference type="InterPro" id="IPR002121">
    <property type="entry name" value="HRDC_dom"/>
</dbReference>
<evidence type="ECO:0000256" key="6">
    <source>
        <dbReference type="HAMAP-Rule" id="MF_01899"/>
    </source>
</evidence>
<dbReference type="InterPro" id="IPR010997">
    <property type="entry name" value="HRDC-like_sf"/>
</dbReference>
<reference evidence="8 9" key="1">
    <citation type="submission" date="2018-07" db="EMBL/GenBank/DDBJ databases">
        <title>Genomic Encyclopedia of Type Strains, Phase IV (KMG-IV): sequencing the most valuable type-strain genomes for metagenomic binning, comparative biology and taxonomic classification.</title>
        <authorList>
            <person name="Goeker M."/>
        </authorList>
    </citation>
    <scope>NUCLEOTIDE SEQUENCE [LARGE SCALE GENOMIC DNA]</scope>
    <source>
        <strain evidence="8 9">DSM 26407</strain>
    </source>
</reference>
<dbReference type="Proteomes" id="UP000252707">
    <property type="component" value="Unassembled WGS sequence"/>
</dbReference>
<dbReference type="PANTHER" id="PTHR47649:SF1">
    <property type="entry name" value="RIBONUCLEASE D"/>
    <property type="match status" value="1"/>
</dbReference>